<dbReference type="Proteomes" id="UP000243255">
    <property type="component" value="Unassembled WGS sequence"/>
</dbReference>
<sequence>MNNEKNHRKEVAMEYKERKVSGGVFKITNKINEKYLILSDIDLKSYHNRFNFSVKTGSAVHPRLIDDWKKFKGENFQFEILEEIDLKEDQSISLFKESLKKLEEKWIERFDKEKSYLNKR</sequence>
<evidence type="ECO:0008006" key="3">
    <source>
        <dbReference type="Google" id="ProtNLM"/>
    </source>
</evidence>
<dbReference type="EMBL" id="FQWX01000003">
    <property type="protein sequence ID" value="SHG54732.1"/>
    <property type="molecule type" value="Genomic_DNA"/>
</dbReference>
<reference evidence="2" key="1">
    <citation type="submission" date="2016-11" db="EMBL/GenBank/DDBJ databases">
        <authorList>
            <person name="Varghese N."/>
            <person name="Submissions S."/>
        </authorList>
    </citation>
    <scope>NUCLEOTIDE SEQUENCE [LARGE SCALE GENOMIC DNA]</scope>
    <source>
        <strain evidence="2">DSM 2635</strain>
    </source>
</reference>
<protein>
    <recommendedName>
        <fullName evidence="3">GIY-YIG catalytic domain-containing protein</fullName>
    </recommendedName>
</protein>
<evidence type="ECO:0000313" key="1">
    <source>
        <dbReference type="EMBL" id="SHG54732.1"/>
    </source>
</evidence>
<dbReference type="AlphaFoldDB" id="A0A1M5KPF6"/>
<name>A0A1M5KPF6_9FIRM</name>
<dbReference type="InterPro" id="IPR035901">
    <property type="entry name" value="GIY-YIG_endonuc_sf"/>
</dbReference>
<keyword evidence="2" id="KW-1185">Reference proteome</keyword>
<organism evidence="1 2">
    <name type="scientific">Asaccharospora irregularis DSM 2635</name>
    <dbReference type="NCBI Taxonomy" id="1121321"/>
    <lineage>
        <taxon>Bacteria</taxon>
        <taxon>Bacillati</taxon>
        <taxon>Bacillota</taxon>
        <taxon>Clostridia</taxon>
        <taxon>Peptostreptococcales</taxon>
        <taxon>Peptostreptococcaceae</taxon>
        <taxon>Asaccharospora</taxon>
    </lineage>
</organism>
<evidence type="ECO:0000313" key="2">
    <source>
        <dbReference type="Proteomes" id="UP000243255"/>
    </source>
</evidence>
<dbReference type="Gene3D" id="3.40.1440.10">
    <property type="entry name" value="GIY-YIG endonuclease"/>
    <property type="match status" value="1"/>
</dbReference>
<gene>
    <name evidence="1" type="ORF">SAMN04488530_10365</name>
</gene>
<proteinExistence type="predicted"/>
<dbReference type="CDD" id="cd10451">
    <property type="entry name" value="GIY-YIG_LuxR_like"/>
    <property type="match status" value="1"/>
</dbReference>
<accession>A0A1M5KPF6</accession>
<dbReference type="RefSeq" id="WP_073123854.1">
    <property type="nucleotide sequence ID" value="NZ_BAABCH010000103.1"/>
</dbReference>
<dbReference type="OrthoDB" id="9789954at2"/>